<reference evidence="9 10" key="1">
    <citation type="submission" date="2016-11" db="EMBL/GenBank/DDBJ databases">
        <authorList>
            <person name="Jaros S."/>
            <person name="Januszkiewicz K."/>
            <person name="Wedrychowicz H."/>
        </authorList>
    </citation>
    <scope>NUCLEOTIDE SEQUENCE [LARGE SCALE GENOMIC DNA]</scope>
    <source>
        <strain evidence="9 10">DSM 26910</strain>
    </source>
</reference>
<dbReference type="CDD" id="cd18092">
    <property type="entry name" value="SpoU-like_TrmH"/>
    <property type="match status" value="1"/>
</dbReference>
<feature type="binding site" evidence="7">
    <location>
        <position position="112"/>
    </location>
    <ligand>
        <name>S-adenosyl-L-methionine</name>
        <dbReference type="ChEBI" id="CHEBI:59789"/>
    </ligand>
</feature>
<keyword evidence="4 7" id="KW-0949">S-adenosyl-L-methionine</keyword>
<evidence type="ECO:0000256" key="5">
    <source>
        <dbReference type="ARBA" id="ARBA00022694"/>
    </source>
</evidence>
<dbReference type="Proteomes" id="UP000184164">
    <property type="component" value="Unassembled WGS sequence"/>
</dbReference>
<dbReference type="EC" id="2.1.1.34" evidence="7"/>
<keyword evidence="10" id="KW-1185">Reference proteome</keyword>
<evidence type="ECO:0000256" key="3">
    <source>
        <dbReference type="ARBA" id="ARBA00022679"/>
    </source>
</evidence>
<dbReference type="OrthoDB" id="9794400at2"/>
<evidence type="ECO:0000256" key="4">
    <source>
        <dbReference type="ARBA" id="ARBA00022691"/>
    </source>
</evidence>
<dbReference type="GO" id="GO:0141100">
    <property type="term" value="F:tRNA (guanine(18)-2'-O)-methyltransferase activity"/>
    <property type="evidence" value="ECO:0007669"/>
    <property type="project" value="UniProtKB-UniRule"/>
</dbReference>
<comment type="catalytic activity">
    <reaction evidence="7">
        <text>guanosine(18) in tRNA + S-adenosyl-L-methionine = 2'-O-methylguanosine(18) in tRNA + S-adenosyl-L-homocysteine + H(+)</text>
        <dbReference type="Rhea" id="RHEA:20077"/>
        <dbReference type="Rhea" id="RHEA-COMP:10190"/>
        <dbReference type="Rhea" id="RHEA-COMP:10192"/>
        <dbReference type="ChEBI" id="CHEBI:15378"/>
        <dbReference type="ChEBI" id="CHEBI:57856"/>
        <dbReference type="ChEBI" id="CHEBI:59789"/>
        <dbReference type="ChEBI" id="CHEBI:74269"/>
        <dbReference type="ChEBI" id="CHEBI:74445"/>
        <dbReference type="EC" id="2.1.1.34"/>
    </reaction>
</comment>
<name>A0A1M4W7L4_9BACT</name>
<dbReference type="AlphaFoldDB" id="A0A1M4W7L4"/>
<comment type="similarity">
    <text evidence="7">Belongs to the class IV-like SAM-binding methyltransferase superfamily. RNA methyltransferase TrmH family.</text>
</comment>
<evidence type="ECO:0000256" key="7">
    <source>
        <dbReference type="HAMAP-Rule" id="MF_02060"/>
    </source>
</evidence>
<dbReference type="PANTHER" id="PTHR43453">
    <property type="entry name" value="RRNA METHYLASE-LIKE"/>
    <property type="match status" value="1"/>
</dbReference>
<dbReference type="GO" id="GO:0002938">
    <property type="term" value="P:tRNA guanine ribose methylation"/>
    <property type="evidence" value="ECO:0007669"/>
    <property type="project" value="UniProtKB-UniRule"/>
</dbReference>
<sequence length="231" mass="26525">MQKELIQYLSEFITPERLTLFEKTLEQRTSYLTVVLEDIFQPQNASAVLRTCDCFGIQNVHIIENRNEFTVDTEVAMGASKWLSLHKYNRKTQNSLDAIKKLKKEGYRIVATSPHLNDHLLPDFDLTTGKAAIVFGSELPGISEAILNEADEFLKIPMYGFTESFNISVSAAIVLYQLSQKLREHPSINWKLSEQEQDEIKTAWLRSTIKKSSLLEKRFLKERGIKKGRNS</sequence>
<keyword evidence="2 7" id="KW-0489">Methyltransferase</keyword>
<feature type="binding site" evidence="7">
    <location>
        <position position="156"/>
    </location>
    <ligand>
        <name>S-adenosyl-L-methionine</name>
        <dbReference type="ChEBI" id="CHEBI:59789"/>
    </ligand>
</feature>
<keyword evidence="3 7" id="KW-0808">Transferase</keyword>
<dbReference type="STRING" id="1484053.SAMN05444274_102347"/>
<evidence type="ECO:0000256" key="2">
    <source>
        <dbReference type="ARBA" id="ARBA00022603"/>
    </source>
</evidence>
<dbReference type="InterPro" id="IPR029026">
    <property type="entry name" value="tRNA_m1G_MTases_N"/>
</dbReference>
<protein>
    <recommendedName>
        <fullName evidence="7">tRNA (guanosine(18)-2'-O)-methyltransferase</fullName>
        <ecNumber evidence="7">2.1.1.34</ecNumber>
    </recommendedName>
    <alternativeName>
        <fullName evidence="7">tRNA [Gm18] methyltransferase</fullName>
    </alternativeName>
</protein>
<dbReference type="EMBL" id="FQUM01000002">
    <property type="protein sequence ID" value="SHE77140.1"/>
    <property type="molecule type" value="Genomic_DNA"/>
</dbReference>
<dbReference type="InterPro" id="IPR001537">
    <property type="entry name" value="SpoU_MeTrfase"/>
</dbReference>
<accession>A0A1M4W7L4</accession>
<feature type="domain" description="tRNA/rRNA methyltransferase SpoU type" evidence="8">
    <location>
        <begin position="32"/>
        <end position="176"/>
    </location>
</feature>
<evidence type="ECO:0000259" key="8">
    <source>
        <dbReference type="Pfam" id="PF00588"/>
    </source>
</evidence>
<dbReference type="Gene3D" id="3.40.1280.10">
    <property type="match status" value="1"/>
</dbReference>
<keyword evidence="5 7" id="KW-0819">tRNA processing</keyword>
<gene>
    <name evidence="7" type="primary">trmH</name>
    <name evidence="9" type="ORF">SAMN05444274_102347</name>
</gene>
<dbReference type="InterPro" id="IPR033671">
    <property type="entry name" value="TrmH"/>
</dbReference>
<dbReference type="Pfam" id="PF00588">
    <property type="entry name" value="SpoU_methylase"/>
    <property type="match status" value="1"/>
</dbReference>
<dbReference type="HAMAP" id="MF_02060">
    <property type="entry name" value="tRNA_methyltr_TrmH"/>
    <property type="match status" value="1"/>
</dbReference>
<keyword evidence="6 7" id="KW-0694">RNA-binding</keyword>
<dbReference type="InterPro" id="IPR029028">
    <property type="entry name" value="Alpha/beta_knot_MTases"/>
</dbReference>
<organism evidence="9 10">
    <name type="scientific">Mariniphaga anaerophila</name>
    <dbReference type="NCBI Taxonomy" id="1484053"/>
    <lineage>
        <taxon>Bacteria</taxon>
        <taxon>Pseudomonadati</taxon>
        <taxon>Bacteroidota</taxon>
        <taxon>Bacteroidia</taxon>
        <taxon>Marinilabiliales</taxon>
        <taxon>Prolixibacteraceae</taxon>
        <taxon>Mariniphaga</taxon>
    </lineage>
</organism>
<proteinExistence type="inferred from homology"/>
<evidence type="ECO:0000313" key="10">
    <source>
        <dbReference type="Proteomes" id="UP000184164"/>
    </source>
</evidence>
<keyword evidence="1 7" id="KW-0820">tRNA-binding</keyword>
<evidence type="ECO:0000256" key="1">
    <source>
        <dbReference type="ARBA" id="ARBA00022555"/>
    </source>
</evidence>
<evidence type="ECO:0000313" key="9">
    <source>
        <dbReference type="EMBL" id="SHE77140.1"/>
    </source>
</evidence>
<comment type="caution">
    <text evidence="7">Lacks conserved residue(s) required for the propagation of feature annotation.</text>
</comment>
<dbReference type="SUPFAM" id="SSF75217">
    <property type="entry name" value="alpha/beta knot"/>
    <property type="match status" value="1"/>
</dbReference>
<dbReference type="PANTHER" id="PTHR43453:SF1">
    <property type="entry name" value="TRNA_RRNA METHYLTRANSFERASE SPOU TYPE DOMAIN-CONTAINING PROTEIN"/>
    <property type="match status" value="1"/>
</dbReference>
<dbReference type="GO" id="GO:0000049">
    <property type="term" value="F:tRNA binding"/>
    <property type="evidence" value="ECO:0007669"/>
    <property type="project" value="UniProtKB-UniRule"/>
</dbReference>
<comment type="function">
    <text evidence="7">Catalyzes the 2'-O methylation of guanosine at position 18 in tRNA.</text>
</comment>
<dbReference type="RefSeq" id="WP_072999483.1">
    <property type="nucleotide sequence ID" value="NZ_FQUM01000002.1"/>
</dbReference>
<evidence type="ECO:0000256" key="6">
    <source>
        <dbReference type="ARBA" id="ARBA00022884"/>
    </source>
</evidence>